<protein>
    <submittedName>
        <fullName evidence="9">ABC transporter permease</fullName>
    </submittedName>
</protein>
<evidence type="ECO:0000259" key="8">
    <source>
        <dbReference type="PROSITE" id="PS50928"/>
    </source>
</evidence>
<dbReference type="GO" id="GO:0043190">
    <property type="term" value="C:ATP-binding cassette (ABC) transporter complex"/>
    <property type="evidence" value="ECO:0007669"/>
    <property type="project" value="TreeGrafter"/>
</dbReference>
<dbReference type="CDD" id="cd06261">
    <property type="entry name" value="TM_PBP2"/>
    <property type="match status" value="1"/>
</dbReference>
<feature type="transmembrane region" description="Helical" evidence="7">
    <location>
        <begin position="319"/>
        <end position="338"/>
    </location>
</feature>
<keyword evidence="2 7" id="KW-0813">Transport</keyword>
<reference evidence="9 10" key="1">
    <citation type="submission" date="2017-02" db="EMBL/GenBank/DDBJ databases">
        <title>Genomic diversity within the haloalkaliphilic genus Thioalkalivibrio.</title>
        <authorList>
            <person name="Ahn A.-C."/>
            <person name="Meier-Kolthoff J."/>
            <person name="Overmars L."/>
            <person name="Richter M."/>
            <person name="Woyke T."/>
            <person name="Sorokin D.Y."/>
            <person name="Muyzer G."/>
        </authorList>
    </citation>
    <scope>NUCLEOTIDE SEQUENCE [LARGE SCALE GENOMIC DNA]</scope>
    <source>
        <strain evidence="9 10">HL17</strain>
    </source>
</reference>
<keyword evidence="5 7" id="KW-1133">Transmembrane helix</keyword>
<comment type="subcellular location">
    <subcellularLocation>
        <location evidence="1 7">Cell membrane</location>
        <topology evidence="1 7">Multi-pass membrane protein</topology>
    </subcellularLocation>
</comment>
<dbReference type="GO" id="GO:0005275">
    <property type="term" value="F:amine transmembrane transporter activity"/>
    <property type="evidence" value="ECO:0007669"/>
    <property type="project" value="TreeGrafter"/>
</dbReference>
<evidence type="ECO:0000313" key="9">
    <source>
        <dbReference type="EMBL" id="OOC09488.1"/>
    </source>
</evidence>
<dbReference type="InterPro" id="IPR035906">
    <property type="entry name" value="MetI-like_sf"/>
</dbReference>
<dbReference type="OrthoDB" id="9815258at2"/>
<feature type="domain" description="ABC transmembrane type-1" evidence="8">
    <location>
        <begin position="163"/>
        <end position="342"/>
    </location>
</feature>
<feature type="transmembrane region" description="Helical" evidence="7">
    <location>
        <begin position="143"/>
        <end position="160"/>
    </location>
</feature>
<feature type="transmembrane region" description="Helical" evidence="7">
    <location>
        <begin position="167"/>
        <end position="190"/>
    </location>
</feature>
<evidence type="ECO:0000256" key="4">
    <source>
        <dbReference type="ARBA" id="ARBA00022692"/>
    </source>
</evidence>
<dbReference type="PANTHER" id="PTHR47737">
    <property type="entry name" value="GLYCINE BETAINE/PROLINE BETAINE TRANSPORT SYSTEM PERMEASE PROTEIN PROW"/>
    <property type="match status" value="1"/>
</dbReference>
<dbReference type="Pfam" id="PF00528">
    <property type="entry name" value="BPD_transp_1"/>
    <property type="match status" value="1"/>
</dbReference>
<gene>
    <name evidence="9" type="ORF">B1A74_10560</name>
</gene>
<feature type="transmembrane region" description="Helical" evidence="7">
    <location>
        <begin position="210"/>
        <end position="236"/>
    </location>
</feature>
<dbReference type="PANTHER" id="PTHR47737:SF1">
    <property type="entry name" value="GLYCINE BETAINE_PROLINE BETAINE TRANSPORT SYSTEM PERMEASE PROTEIN PROW"/>
    <property type="match status" value="1"/>
</dbReference>
<keyword evidence="4 7" id="KW-0812">Transmembrane</keyword>
<proteinExistence type="inferred from homology"/>
<evidence type="ECO:0000256" key="6">
    <source>
        <dbReference type="ARBA" id="ARBA00023136"/>
    </source>
</evidence>
<dbReference type="InterPro" id="IPR000515">
    <property type="entry name" value="MetI-like"/>
</dbReference>
<evidence type="ECO:0000313" key="10">
    <source>
        <dbReference type="Proteomes" id="UP000189177"/>
    </source>
</evidence>
<dbReference type="EMBL" id="MUZR01000047">
    <property type="protein sequence ID" value="OOC09488.1"/>
    <property type="molecule type" value="Genomic_DNA"/>
</dbReference>
<feature type="transmembrane region" description="Helical" evidence="7">
    <location>
        <begin position="70"/>
        <end position="88"/>
    </location>
</feature>
<comment type="caution">
    <text evidence="9">The sequence shown here is derived from an EMBL/GenBank/DDBJ whole genome shotgun (WGS) entry which is preliminary data.</text>
</comment>
<evidence type="ECO:0000256" key="5">
    <source>
        <dbReference type="ARBA" id="ARBA00022989"/>
    </source>
</evidence>
<dbReference type="Gene3D" id="1.10.3720.10">
    <property type="entry name" value="MetI-like"/>
    <property type="match status" value="1"/>
</dbReference>
<evidence type="ECO:0000256" key="3">
    <source>
        <dbReference type="ARBA" id="ARBA00022475"/>
    </source>
</evidence>
<dbReference type="PROSITE" id="PS50928">
    <property type="entry name" value="ABC_TM1"/>
    <property type="match status" value="1"/>
</dbReference>
<sequence length="371" mass="40192">MTQDEPDIQDHETVGPVESLAEWFSETVLEPITIGDWIEDGVDWISDNLEGLLDGIEAVIRALVDATEFLLLYPLWLTAFLIAAGVWMRFGHKIGAITTGALLVAFGLGVFSETVQALLWFPPPWVLAVLIVLGGIWRVGWRFGLFAAVALLLIFSMELWPETIRTLSLVVASSIAALIIGLPIGIAMSRNDTVEMLVRPVLDLMQTMPPFVYLIPAAIFFGLGTVPGAIATLIFAMPPAVRLTNLGIRQVSREHVEAGQAFGCTPRQLLFKIQLPLALPSIMAGINQTIMLALSMVVIASMIGAGGLGGTVLTGIQRLQVGVGFEGGLAVVFLAILLDRISQSFGQRRREGNAYGNLLRWFFSGRQKADA</sequence>
<dbReference type="RefSeq" id="WP_077244619.1">
    <property type="nucleotide sequence ID" value="NZ_MUZR01000047.1"/>
</dbReference>
<evidence type="ECO:0000256" key="1">
    <source>
        <dbReference type="ARBA" id="ARBA00004651"/>
    </source>
</evidence>
<organism evidence="9 10">
    <name type="scientific">Thioalkalivibrio halophilus</name>
    <dbReference type="NCBI Taxonomy" id="252474"/>
    <lineage>
        <taxon>Bacteria</taxon>
        <taxon>Pseudomonadati</taxon>
        <taxon>Pseudomonadota</taxon>
        <taxon>Gammaproteobacteria</taxon>
        <taxon>Chromatiales</taxon>
        <taxon>Ectothiorhodospiraceae</taxon>
        <taxon>Thioalkalivibrio</taxon>
    </lineage>
</organism>
<dbReference type="GO" id="GO:0015226">
    <property type="term" value="F:carnitine transmembrane transporter activity"/>
    <property type="evidence" value="ECO:0007669"/>
    <property type="project" value="TreeGrafter"/>
</dbReference>
<dbReference type="GO" id="GO:0031460">
    <property type="term" value="P:glycine betaine transport"/>
    <property type="evidence" value="ECO:0007669"/>
    <property type="project" value="TreeGrafter"/>
</dbReference>
<feature type="transmembrane region" description="Helical" evidence="7">
    <location>
        <begin position="94"/>
        <end position="111"/>
    </location>
</feature>
<dbReference type="SUPFAM" id="SSF161098">
    <property type="entry name" value="MetI-like"/>
    <property type="match status" value="1"/>
</dbReference>
<keyword evidence="3" id="KW-1003">Cell membrane</keyword>
<feature type="transmembrane region" description="Helical" evidence="7">
    <location>
        <begin position="118"/>
        <end position="137"/>
    </location>
</feature>
<dbReference type="STRING" id="252474.B1A74_10560"/>
<keyword evidence="10" id="KW-1185">Reference proteome</keyword>
<dbReference type="Proteomes" id="UP000189177">
    <property type="component" value="Unassembled WGS sequence"/>
</dbReference>
<accession>A0A1V2ZWI4</accession>
<dbReference type="AlphaFoldDB" id="A0A1V2ZWI4"/>
<feature type="transmembrane region" description="Helical" evidence="7">
    <location>
        <begin position="290"/>
        <end position="313"/>
    </location>
</feature>
<comment type="similarity">
    <text evidence="7">Belongs to the binding-protein-dependent transport system permease family.</text>
</comment>
<name>A0A1V2ZWI4_9GAMM</name>
<keyword evidence="6 7" id="KW-0472">Membrane</keyword>
<dbReference type="FunFam" id="1.10.3720.10:FF:000001">
    <property type="entry name" value="Glycine betaine ABC transporter, permease"/>
    <property type="match status" value="1"/>
</dbReference>
<dbReference type="GO" id="GO:0015871">
    <property type="term" value="P:choline transport"/>
    <property type="evidence" value="ECO:0007669"/>
    <property type="project" value="TreeGrafter"/>
</dbReference>
<evidence type="ECO:0000256" key="7">
    <source>
        <dbReference type="RuleBase" id="RU363032"/>
    </source>
</evidence>
<evidence type="ECO:0000256" key="2">
    <source>
        <dbReference type="ARBA" id="ARBA00022448"/>
    </source>
</evidence>